<dbReference type="SMART" id="SM00342">
    <property type="entry name" value="HTH_ARAC"/>
    <property type="match status" value="1"/>
</dbReference>
<dbReference type="PROSITE" id="PS00041">
    <property type="entry name" value="HTH_ARAC_FAMILY_1"/>
    <property type="match status" value="1"/>
</dbReference>
<dbReference type="Gene3D" id="1.10.10.60">
    <property type="entry name" value="Homeodomain-like"/>
    <property type="match status" value="1"/>
</dbReference>
<proteinExistence type="predicted"/>
<comment type="caution">
    <text evidence="5">The sequence shown here is derived from an EMBL/GenBank/DDBJ whole genome shotgun (WGS) entry which is preliminary data.</text>
</comment>
<accession>A0AAI9WN97</accession>
<dbReference type="InterPro" id="IPR018060">
    <property type="entry name" value="HTH_AraC"/>
</dbReference>
<keyword evidence="6" id="KW-1185">Reference proteome</keyword>
<dbReference type="Pfam" id="PF12833">
    <property type="entry name" value="HTH_18"/>
    <property type="match status" value="1"/>
</dbReference>
<evidence type="ECO:0000256" key="3">
    <source>
        <dbReference type="ARBA" id="ARBA00023163"/>
    </source>
</evidence>
<dbReference type="Proteomes" id="UP000469462">
    <property type="component" value="Unassembled WGS sequence"/>
</dbReference>
<dbReference type="PANTHER" id="PTHR43436">
    <property type="entry name" value="ARAC-FAMILY TRANSCRIPTIONAL REGULATOR"/>
    <property type="match status" value="1"/>
</dbReference>
<dbReference type="InterPro" id="IPR009594">
    <property type="entry name" value="Tscrpt_reg_HTH_AraC_N"/>
</dbReference>
<evidence type="ECO:0000256" key="2">
    <source>
        <dbReference type="ARBA" id="ARBA00023125"/>
    </source>
</evidence>
<keyword evidence="2" id="KW-0238">DNA-binding</keyword>
<dbReference type="InterPro" id="IPR018062">
    <property type="entry name" value="HTH_AraC-typ_CS"/>
</dbReference>
<dbReference type="PROSITE" id="PS01124">
    <property type="entry name" value="HTH_ARAC_FAMILY_2"/>
    <property type="match status" value="1"/>
</dbReference>
<evidence type="ECO:0000256" key="1">
    <source>
        <dbReference type="ARBA" id="ARBA00023015"/>
    </source>
</evidence>
<protein>
    <submittedName>
        <fullName evidence="5">AraC family transcriptional regulator</fullName>
    </submittedName>
</protein>
<dbReference type="AlphaFoldDB" id="A0AAI9WN97"/>
<sequence length="369" mass="42014">MSKSILRILRIRSYLFEIIVFLKNFQDVLFSRIHFPKMLKESSFENSWQIPALSFMMEVAHSFWRVRVMKLLEPKMMDLIKRFALREGYNDTGIEGLSVVVTTGSGERRTFVSLFTALIVQGRKSTTVSGERFEYGVGKCVVNCINRPSETVIEDASPEKPFLSLVLKLEPEVLSDIISTMPENLLSAETEAKPVFVIDCSDEICESFERLLSLSGKPEAQVLVPIVKREIYARLLISELGPWIRSLYASGSRSRRIMTAMNFIRDHYREDIEADALASSVHMSPATFRRHFHALAGCSPIQYQKNLRLFEARRLLTAEKRSVAITAQSVGYQSASQFTTDFRRFFGRTPREEVIHHGSVGYASSPVSF</sequence>
<dbReference type="InterPro" id="IPR009057">
    <property type="entry name" value="Homeodomain-like_sf"/>
</dbReference>
<dbReference type="Pfam" id="PF06719">
    <property type="entry name" value="AraC_N"/>
    <property type="match status" value="1"/>
</dbReference>
<dbReference type="EMBL" id="WEHW01000011">
    <property type="protein sequence ID" value="KAB7651692.1"/>
    <property type="molecule type" value="Genomic_DNA"/>
</dbReference>
<name>A0AAI9WN97_9BURK</name>
<reference evidence="5 6" key="1">
    <citation type="submission" date="2019-10" db="EMBL/GenBank/DDBJ databases">
        <title>Genome diversity of Sutterella seckii.</title>
        <authorList>
            <person name="Chaplin A.V."/>
            <person name="Sokolova S.R."/>
            <person name="Mosin K.A."/>
            <person name="Ivanova E.L."/>
            <person name="Kochetkova T.O."/>
            <person name="Goltsov A.Y."/>
            <person name="Trofimov D.Y."/>
            <person name="Efimov B.A."/>
        </authorList>
    </citation>
    <scope>NUCLEOTIDE SEQUENCE [LARGE SCALE GENOMIC DNA]</scope>
    <source>
        <strain evidence="5 6">ASD3426</strain>
    </source>
</reference>
<keyword evidence="3" id="KW-0804">Transcription</keyword>
<evidence type="ECO:0000259" key="4">
    <source>
        <dbReference type="PROSITE" id="PS01124"/>
    </source>
</evidence>
<keyword evidence="1" id="KW-0805">Transcription regulation</keyword>
<organism evidence="5 6">
    <name type="scientific">Sutterella seckii</name>
    <dbReference type="NCBI Taxonomy" id="1944635"/>
    <lineage>
        <taxon>Bacteria</taxon>
        <taxon>Pseudomonadati</taxon>
        <taxon>Pseudomonadota</taxon>
        <taxon>Betaproteobacteria</taxon>
        <taxon>Burkholderiales</taxon>
        <taxon>Sutterellaceae</taxon>
        <taxon>Sutterella</taxon>
    </lineage>
</organism>
<feature type="domain" description="HTH araC/xylS-type" evidence="4">
    <location>
        <begin position="258"/>
        <end position="356"/>
    </location>
</feature>
<dbReference type="PANTHER" id="PTHR43436:SF1">
    <property type="entry name" value="TRANSCRIPTIONAL REGULATORY PROTEIN"/>
    <property type="match status" value="1"/>
</dbReference>
<dbReference type="SUPFAM" id="SSF46689">
    <property type="entry name" value="Homeodomain-like"/>
    <property type="match status" value="2"/>
</dbReference>
<evidence type="ECO:0000313" key="6">
    <source>
        <dbReference type="Proteomes" id="UP000469462"/>
    </source>
</evidence>
<dbReference type="GO" id="GO:0003700">
    <property type="term" value="F:DNA-binding transcription factor activity"/>
    <property type="evidence" value="ECO:0007669"/>
    <property type="project" value="InterPro"/>
</dbReference>
<evidence type="ECO:0000313" key="5">
    <source>
        <dbReference type="EMBL" id="KAB7651692.1"/>
    </source>
</evidence>
<dbReference type="GO" id="GO:0043565">
    <property type="term" value="F:sequence-specific DNA binding"/>
    <property type="evidence" value="ECO:0007669"/>
    <property type="project" value="InterPro"/>
</dbReference>
<gene>
    <name evidence="5" type="ORF">GBM96_04780</name>
</gene>